<keyword evidence="6 12" id="KW-0479">Metal-binding</keyword>
<feature type="binding site" description="axial binding residue" evidence="12">
    <location>
        <position position="446"/>
    </location>
    <ligand>
        <name>heme</name>
        <dbReference type="ChEBI" id="CHEBI:30413"/>
    </ligand>
    <ligandPart>
        <name>Fe</name>
        <dbReference type="ChEBI" id="CHEBI:18248"/>
    </ligandPart>
</feature>
<keyword evidence="7 14" id="KW-1133">Transmembrane helix</keyword>
<dbReference type="InterPro" id="IPR050121">
    <property type="entry name" value="Cytochrome_P450_monoxygenase"/>
</dbReference>
<evidence type="ECO:0008006" key="17">
    <source>
        <dbReference type="Google" id="ProtNLM"/>
    </source>
</evidence>
<name>A0A8H6FY72_9LECA</name>
<dbReference type="Proteomes" id="UP000578531">
    <property type="component" value="Unassembled WGS sequence"/>
</dbReference>
<keyword evidence="16" id="KW-1185">Reference proteome</keyword>
<organism evidence="15 16">
    <name type="scientific">Letharia columbiana</name>
    <dbReference type="NCBI Taxonomy" id="112416"/>
    <lineage>
        <taxon>Eukaryota</taxon>
        <taxon>Fungi</taxon>
        <taxon>Dikarya</taxon>
        <taxon>Ascomycota</taxon>
        <taxon>Pezizomycotina</taxon>
        <taxon>Lecanoromycetes</taxon>
        <taxon>OSLEUM clade</taxon>
        <taxon>Lecanoromycetidae</taxon>
        <taxon>Lecanorales</taxon>
        <taxon>Lecanorineae</taxon>
        <taxon>Parmeliaceae</taxon>
        <taxon>Letharia</taxon>
    </lineage>
</organism>
<dbReference type="GO" id="GO:0005506">
    <property type="term" value="F:iron ion binding"/>
    <property type="evidence" value="ECO:0007669"/>
    <property type="project" value="InterPro"/>
</dbReference>
<dbReference type="GO" id="GO:0016020">
    <property type="term" value="C:membrane"/>
    <property type="evidence" value="ECO:0007669"/>
    <property type="project" value="UniProtKB-SubCell"/>
</dbReference>
<dbReference type="AlphaFoldDB" id="A0A8H6FY72"/>
<comment type="caution">
    <text evidence="15">The sequence shown here is derived from an EMBL/GenBank/DDBJ whole genome shotgun (WGS) entry which is preliminary data.</text>
</comment>
<dbReference type="PRINTS" id="PR00463">
    <property type="entry name" value="EP450I"/>
</dbReference>
<dbReference type="GO" id="GO:0020037">
    <property type="term" value="F:heme binding"/>
    <property type="evidence" value="ECO:0007669"/>
    <property type="project" value="InterPro"/>
</dbReference>
<dbReference type="OrthoDB" id="3945418at2759"/>
<protein>
    <recommendedName>
        <fullName evidence="17">Cytochrome P450</fullName>
    </recommendedName>
</protein>
<evidence type="ECO:0000256" key="9">
    <source>
        <dbReference type="ARBA" id="ARBA00023004"/>
    </source>
</evidence>
<keyword evidence="11 14" id="KW-0472">Membrane</keyword>
<dbReference type="Gene3D" id="1.10.630.10">
    <property type="entry name" value="Cytochrome P450"/>
    <property type="match status" value="1"/>
</dbReference>
<keyword evidence="4 12" id="KW-0349">Heme</keyword>
<keyword evidence="10 13" id="KW-0503">Monooxygenase</keyword>
<comment type="cofactor">
    <cofactor evidence="1 12">
        <name>heme</name>
        <dbReference type="ChEBI" id="CHEBI:30413"/>
    </cofactor>
</comment>
<dbReference type="SUPFAM" id="SSF48264">
    <property type="entry name" value="Cytochrome P450"/>
    <property type="match status" value="1"/>
</dbReference>
<dbReference type="InterPro" id="IPR002401">
    <property type="entry name" value="Cyt_P450_E_grp-I"/>
</dbReference>
<dbReference type="FunFam" id="1.10.630.10:FF:000069">
    <property type="entry name" value="Cytochrome P450, putative (Eurofung)"/>
    <property type="match status" value="1"/>
</dbReference>
<evidence type="ECO:0000313" key="15">
    <source>
        <dbReference type="EMBL" id="KAF6236911.1"/>
    </source>
</evidence>
<keyword evidence="8 13" id="KW-0560">Oxidoreductase</keyword>
<dbReference type="InterPro" id="IPR017972">
    <property type="entry name" value="Cyt_P450_CS"/>
</dbReference>
<evidence type="ECO:0000256" key="1">
    <source>
        <dbReference type="ARBA" id="ARBA00001971"/>
    </source>
</evidence>
<evidence type="ECO:0000313" key="16">
    <source>
        <dbReference type="Proteomes" id="UP000578531"/>
    </source>
</evidence>
<reference evidence="15 16" key="1">
    <citation type="journal article" date="2020" name="Genomics">
        <title>Complete, high-quality genomes from long-read metagenomic sequencing of two wolf lichen thalli reveals enigmatic genome architecture.</title>
        <authorList>
            <person name="McKenzie S.K."/>
            <person name="Walston R.F."/>
            <person name="Allen J.L."/>
        </authorList>
    </citation>
    <scope>NUCLEOTIDE SEQUENCE [LARGE SCALE GENOMIC DNA]</scope>
    <source>
        <strain evidence="15">WasteWater2</strain>
    </source>
</reference>
<evidence type="ECO:0000256" key="5">
    <source>
        <dbReference type="ARBA" id="ARBA00022692"/>
    </source>
</evidence>
<evidence type="ECO:0000256" key="6">
    <source>
        <dbReference type="ARBA" id="ARBA00022723"/>
    </source>
</evidence>
<feature type="transmembrane region" description="Helical" evidence="14">
    <location>
        <begin position="6"/>
        <end position="28"/>
    </location>
</feature>
<dbReference type="RefSeq" id="XP_037166244.1">
    <property type="nucleotide sequence ID" value="XM_037307120.1"/>
</dbReference>
<evidence type="ECO:0000256" key="12">
    <source>
        <dbReference type="PIRSR" id="PIRSR602401-1"/>
    </source>
</evidence>
<evidence type="ECO:0000256" key="14">
    <source>
        <dbReference type="SAM" id="Phobius"/>
    </source>
</evidence>
<sequence>MDLASSLQFVAVALVFYIVYGAVYRLYFSPIASFPGPKLAALTFWYEFYYDVVRRGRYTWKIAELHKKYGPIVRINPREIHIIDPDFIDELYVGASKRKTDLWSWTVPMLGTPNSILATVDHDLHRRRRNAYATFFSKQSIRNYSSVIQAAVDKLCLRLRESSKFGKPVNLLHTYSAMTGDIVTGYCFPESYGLLDKPDYGAEIYELFASTLANVHILKHFPLLLPLLLALPEWLVQFLVPDFATTFRWQREWVRQINAIKSGADDEKDRAGTPSIFRTLLDADLPPYDKSASRLMEDAQTLLGGGSVTTSMALALATYYILSDDHVLRTLTDELATAIPDPAHPLPLVELEKLEYLTATTFETLRISHGVSHRLQRVSPDQSLRYHDWIIPAGTPVSMTSVHIHNNVDIFPEPHLFKPERWLPLETEGRRLQRYLIAFSRGSRQCLGMNLGSAELYLGLAGVFRTLGHSMRVVDTVKERDVDICRDIFTPAMREDTTGIKVVIEGVGFLQMLLNEVERSKLSK</sequence>
<dbReference type="Pfam" id="PF00067">
    <property type="entry name" value="p450"/>
    <property type="match status" value="1"/>
</dbReference>
<evidence type="ECO:0000256" key="2">
    <source>
        <dbReference type="ARBA" id="ARBA00004167"/>
    </source>
</evidence>
<comment type="subcellular location">
    <subcellularLocation>
        <location evidence="2">Membrane</location>
        <topology evidence="2">Single-pass membrane protein</topology>
    </subcellularLocation>
</comment>
<keyword evidence="9 12" id="KW-0408">Iron</keyword>
<keyword evidence="5 14" id="KW-0812">Transmembrane</keyword>
<dbReference type="PANTHER" id="PTHR24305:SF157">
    <property type="entry name" value="N-ACETYLTRYPTOPHAN 6-HYDROXYLASE IVOC-RELATED"/>
    <property type="match status" value="1"/>
</dbReference>
<evidence type="ECO:0000256" key="10">
    <source>
        <dbReference type="ARBA" id="ARBA00023033"/>
    </source>
</evidence>
<evidence type="ECO:0000256" key="4">
    <source>
        <dbReference type="ARBA" id="ARBA00022617"/>
    </source>
</evidence>
<evidence type="ECO:0000256" key="8">
    <source>
        <dbReference type="ARBA" id="ARBA00023002"/>
    </source>
</evidence>
<gene>
    <name evidence="15" type="ORF">HO173_005202</name>
</gene>
<dbReference type="PANTHER" id="PTHR24305">
    <property type="entry name" value="CYTOCHROME P450"/>
    <property type="match status" value="1"/>
</dbReference>
<evidence type="ECO:0000256" key="11">
    <source>
        <dbReference type="ARBA" id="ARBA00023136"/>
    </source>
</evidence>
<accession>A0A8H6FY72</accession>
<evidence type="ECO:0000256" key="7">
    <source>
        <dbReference type="ARBA" id="ARBA00022989"/>
    </source>
</evidence>
<dbReference type="CDD" id="cd11062">
    <property type="entry name" value="CYP58-like"/>
    <property type="match status" value="1"/>
</dbReference>
<evidence type="ECO:0000256" key="13">
    <source>
        <dbReference type="RuleBase" id="RU000461"/>
    </source>
</evidence>
<dbReference type="InterPro" id="IPR001128">
    <property type="entry name" value="Cyt_P450"/>
</dbReference>
<dbReference type="GO" id="GO:0004497">
    <property type="term" value="F:monooxygenase activity"/>
    <property type="evidence" value="ECO:0007669"/>
    <property type="project" value="UniProtKB-KW"/>
</dbReference>
<dbReference type="GO" id="GO:0016705">
    <property type="term" value="F:oxidoreductase activity, acting on paired donors, with incorporation or reduction of molecular oxygen"/>
    <property type="evidence" value="ECO:0007669"/>
    <property type="project" value="InterPro"/>
</dbReference>
<dbReference type="EMBL" id="JACCJC010000017">
    <property type="protein sequence ID" value="KAF6236911.1"/>
    <property type="molecule type" value="Genomic_DNA"/>
</dbReference>
<dbReference type="GeneID" id="59286866"/>
<evidence type="ECO:0000256" key="3">
    <source>
        <dbReference type="ARBA" id="ARBA00010617"/>
    </source>
</evidence>
<dbReference type="PROSITE" id="PS00086">
    <property type="entry name" value="CYTOCHROME_P450"/>
    <property type="match status" value="1"/>
</dbReference>
<comment type="similarity">
    <text evidence="3 13">Belongs to the cytochrome P450 family.</text>
</comment>
<dbReference type="InterPro" id="IPR036396">
    <property type="entry name" value="Cyt_P450_sf"/>
</dbReference>
<proteinExistence type="inferred from homology"/>